<sequence length="49" mass="5565">MLVVSNLPKPAQSGHKTHSQMLPPVLKENFRQEIESKQQEEGEGRGEKH</sequence>
<organism evidence="2 3">
    <name type="scientific">Brassica cretica</name>
    <name type="common">Mustard</name>
    <dbReference type="NCBI Taxonomy" id="69181"/>
    <lineage>
        <taxon>Eukaryota</taxon>
        <taxon>Viridiplantae</taxon>
        <taxon>Streptophyta</taxon>
        <taxon>Embryophyta</taxon>
        <taxon>Tracheophyta</taxon>
        <taxon>Spermatophyta</taxon>
        <taxon>Magnoliopsida</taxon>
        <taxon>eudicotyledons</taxon>
        <taxon>Gunneridae</taxon>
        <taxon>Pentapetalae</taxon>
        <taxon>rosids</taxon>
        <taxon>malvids</taxon>
        <taxon>Brassicales</taxon>
        <taxon>Brassicaceae</taxon>
        <taxon>Brassiceae</taxon>
        <taxon>Brassica</taxon>
    </lineage>
</organism>
<dbReference type="AlphaFoldDB" id="A0A8S9HGL8"/>
<proteinExistence type="predicted"/>
<reference evidence="2" key="1">
    <citation type="submission" date="2019-12" db="EMBL/GenBank/DDBJ databases">
        <title>Genome sequencing and annotation of Brassica cretica.</title>
        <authorList>
            <person name="Studholme D.J."/>
            <person name="Sarris P.F."/>
        </authorList>
    </citation>
    <scope>NUCLEOTIDE SEQUENCE</scope>
    <source>
        <strain evidence="2">PFS-001/15</strain>
        <tissue evidence="2">Leaf</tissue>
    </source>
</reference>
<protein>
    <submittedName>
        <fullName evidence="2">Uncharacterized protein</fullName>
    </submittedName>
</protein>
<evidence type="ECO:0000256" key="1">
    <source>
        <dbReference type="SAM" id="MobiDB-lite"/>
    </source>
</evidence>
<comment type="caution">
    <text evidence="2">The sequence shown here is derived from an EMBL/GenBank/DDBJ whole genome shotgun (WGS) entry which is preliminary data.</text>
</comment>
<gene>
    <name evidence="2" type="ORF">F2Q68_00013387</name>
</gene>
<accession>A0A8S9HGL8</accession>
<dbReference type="Proteomes" id="UP000712281">
    <property type="component" value="Unassembled WGS sequence"/>
</dbReference>
<feature type="region of interest" description="Disordered" evidence="1">
    <location>
        <begin position="1"/>
        <end position="27"/>
    </location>
</feature>
<evidence type="ECO:0000313" key="3">
    <source>
        <dbReference type="Proteomes" id="UP000712281"/>
    </source>
</evidence>
<dbReference type="EMBL" id="QGKW02001940">
    <property type="protein sequence ID" value="KAF2557555.1"/>
    <property type="molecule type" value="Genomic_DNA"/>
</dbReference>
<evidence type="ECO:0000313" key="2">
    <source>
        <dbReference type="EMBL" id="KAF2557555.1"/>
    </source>
</evidence>
<name>A0A8S9HGL8_BRACR</name>